<comment type="caution">
    <text evidence="9">The sequence shown here is derived from an EMBL/GenBank/DDBJ whole genome shotgun (WGS) entry which is preliminary data.</text>
</comment>
<protein>
    <submittedName>
        <fullName evidence="9">Carbohydrate ABC transporter permease</fullName>
    </submittedName>
</protein>
<gene>
    <name evidence="9" type="ORF">ACFQ4B_30365</name>
</gene>
<proteinExistence type="inferred from homology"/>
<evidence type="ECO:0000256" key="4">
    <source>
        <dbReference type="ARBA" id="ARBA00022692"/>
    </source>
</evidence>
<dbReference type="RefSeq" id="WP_345586521.1">
    <property type="nucleotide sequence ID" value="NZ_BAABJG010000004.1"/>
</dbReference>
<name>A0ABW3UUE4_9BACL</name>
<feature type="transmembrane region" description="Helical" evidence="7">
    <location>
        <begin position="258"/>
        <end position="279"/>
    </location>
</feature>
<dbReference type="InterPro" id="IPR000515">
    <property type="entry name" value="MetI-like"/>
</dbReference>
<feature type="domain" description="ABC transmembrane type-1" evidence="8">
    <location>
        <begin position="85"/>
        <end position="279"/>
    </location>
</feature>
<evidence type="ECO:0000256" key="3">
    <source>
        <dbReference type="ARBA" id="ARBA00022475"/>
    </source>
</evidence>
<dbReference type="PROSITE" id="PS50928">
    <property type="entry name" value="ABC_TM1"/>
    <property type="match status" value="1"/>
</dbReference>
<keyword evidence="10" id="KW-1185">Reference proteome</keyword>
<dbReference type="Pfam" id="PF00528">
    <property type="entry name" value="BPD_transp_1"/>
    <property type="match status" value="1"/>
</dbReference>
<dbReference type="PANTHER" id="PTHR43744:SF12">
    <property type="entry name" value="ABC TRANSPORTER PERMEASE PROTEIN MG189-RELATED"/>
    <property type="match status" value="1"/>
</dbReference>
<evidence type="ECO:0000256" key="2">
    <source>
        <dbReference type="ARBA" id="ARBA00022448"/>
    </source>
</evidence>
<feature type="transmembrane region" description="Helical" evidence="7">
    <location>
        <begin position="154"/>
        <end position="176"/>
    </location>
</feature>
<accession>A0ABW3UUE4</accession>
<evidence type="ECO:0000256" key="5">
    <source>
        <dbReference type="ARBA" id="ARBA00022989"/>
    </source>
</evidence>
<feature type="transmembrane region" description="Helical" evidence="7">
    <location>
        <begin position="25"/>
        <end position="47"/>
    </location>
</feature>
<keyword evidence="2 7" id="KW-0813">Transport</keyword>
<evidence type="ECO:0000256" key="7">
    <source>
        <dbReference type="RuleBase" id="RU363032"/>
    </source>
</evidence>
<feature type="transmembrane region" description="Helical" evidence="7">
    <location>
        <begin position="120"/>
        <end position="142"/>
    </location>
</feature>
<dbReference type="SUPFAM" id="SSF161098">
    <property type="entry name" value="MetI-like"/>
    <property type="match status" value="1"/>
</dbReference>
<evidence type="ECO:0000256" key="1">
    <source>
        <dbReference type="ARBA" id="ARBA00004651"/>
    </source>
</evidence>
<keyword evidence="5 7" id="KW-1133">Transmembrane helix</keyword>
<keyword evidence="3" id="KW-1003">Cell membrane</keyword>
<reference evidence="10" key="1">
    <citation type="journal article" date="2019" name="Int. J. Syst. Evol. Microbiol.">
        <title>The Global Catalogue of Microorganisms (GCM) 10K type strain sequencing project: providing services to taxonomists for standard genome sequencing and annotation.</title>
        <authorList>
            <consortium name="The Broad Institute Genomics Platform"/>
            <consortium name="The Broad Institute Genome Sequencing Center for Infectious Disease"/>
            <person name="Wu L."/>
            <person name="Ma J."/>
        </authorList>
    </citation>
    <scope>NUCLEOTIDE SEQUENCE [LARGE SCALE GENOMIC DNA]</scope>
    <source>
        <strain evidence="10">CCUG 53270</strain>
    </source>
</reference>
<dbReference type="EMBL" id="JBHTLU010000045">
    <property type="protein sequence ID" value="MFD1224420.1"/>
    <property type="molecule type" value="Genomic_DNA"/>
</dbReference>
<keyword evidence="6 7" id="KW-0472">Membrane</keyword>
<sequence length="293" mass="32155">MNNAPATVHAGQKSRSKASKYTSQIILWAFLLIVLIVTVFPVIMAIINSFKTNIEINLGDTFFPKTWEFSNYLTAWKKGNFSTFTWNSLFISIVSTIGTLIVASMAAFAANRLPFPGKKLFVFIQSATMFISIGAVVLRPQYDIMVSLGLNKTLWGVVIILIAAHASTFFILLGFFQGIPKELDEAAMLDGCGYFRIYWRIVLPLVAPGLGVSALFAFRHGWNEYILPLVFTMSSPKLQPLTVGLANLRYGTGDAAQLNLMLAGACLSILPILVVYTLANKSFMQMSAGSLKG</sequence>
<dbReference type="Gene3D" id="1.10.3720.10">
    <property type="entry name" value="MetI-like"/>
    <property type="match status" value="1"/>
</dbReference>
<dbReference type="PANTHER" id="PTHR43744">
    <property type="entry name" value="ABC TRANSPORTER PERMEASE PROTEIN MG189-RELATED-RELATED"/>
    <property type="match status" value="1"/>
</dbReference>
<evidence type="ECO:0000313" key="10">
    <source>
        <dbReference type="Proteomes" id="UP001597180"/>
    </source>
</evidence>
<feature type="transmembrane region" description="Helical" evidence="7">
    <location>
        <begin position="86"/>
        <end position="108"/>
    </location>
</feature>
<dbReference type="InterPro" id="IPR035906">
    <property type="entry name" value="MetI-like_sf"/>
</dbReference>
<comment type="similarity">
    <text evidence="7">Belongs to the binding-protein-dependent transport system permease family.</text>
</comment>
<feature type="transmembrane region" description="Helical" evidence="7">
    <location>
        <begin position="197"/>
        <end position="218"/>
    </location>
</feature>
<evidence type="ECO:0000259" key="8">
    <source>
        <dbReference type="PROSITE" id="PS50928"/>
    </source>
</evidence>
<comment type="subcellular location">
    <subcellularLocation>
        <location evidence="1 7">Cell membrane</location>
        <topology evidence="1 7">Multi-pass membrane protein</topology>
    </subcellularLocation>
</comment>
<evidence type="ECO:0000256" key="6">
    <source>
        <dbReference type="ARBA" id="ARBA00023136"/>
    </source>
</evidence>
<dbReference type="Proteomes" id="UP001597180">
    <property type="component" value="Unassembled WGS sequence"/>
</dbReference>
<keyword evidence="4 7" id="KW-0812">Transmembrane</keyword>
<organism evidence="9 10">
    <name type="scientific">Paenibacillus vulneris</name>
    <dbReference type="NCBI Taxonomy" id="1133364"/>
    <lineage>
        <taxon>Bacteria</taxon>
        <taxon>Bacillati</taxon>
        <taxon>Bacillota</taxon>
        <taxon>Bacilli</taxon>
        <taxon>Bacillales</taxon>
        <taxon>Paenibacillaceae</taxon>
        <taxon>Paenibacillus</taxon>
    </lineage>
</organism>
<dbReference type="CDD" id="cd06261">
    <property type="entry name" value="TM_PBP2"/>
    <property type="match status" value="1"/>
</dbReference>
<evidence type="ECO:0000313" key="9">
    <source>
        <dbReference type="EMBL" id="MFD1224420.1"/>
    </source>
</evidence>